<dbReference type="SUPFAM" id="SSF53167">
    <property type="entry name" value="Purine and uridine phosphorylases"/>
    <property type="match status" value="1"/>
</dbReference>
<evidence type="ECO:0000259" key="2">
    <source>
        <dbReference type="Pfam" id="PF01048"/>
    </source>
</evidence>
<evidence type="ECO:0000313" key="5">
    <source>
        <dbReference type="Proteomes" id="UP000001745"/>
    </source>
</evidence>
<dbReference type="GeneID" id="8108706"/>
<dbReference type="PhylomeDB" id="B8MSI3"/>
<dbReference type="RefSeq" id="XP_002487665.1">
    <property type="nucleotide sequence ID" value="XM_002487620.1"/>
</dbReference>
<dbReference type="GO" id="GO:0003824">
    <property type="term" value="F:catalytic activity"/>
    <property type="evidence" value="ECO:0007669"/>
    <property type="project" value="InterPro"/>
</dbReference>
<dbReference type="InParanoid" id="B8MSI3"/>
<dbReference type="InterPro" id="IPR000845">
    <property type="entry name" value="Nucleoside_phosphorylase_d"/>
</dbReference>
<feature type="domain" description="Nucleoside phosphorylase" evidence="2">
    <location>
        <begin position="10"/>
        <end position="260"/>
    </location>
</feature>
<dbReference type="eggNOG" id="KOG0266">
    <property type="taxonomic scope" value="Eukaryota"/>
</dbReference>
<evidence type="ECO:0000256" key="1">
    <source>
        <dbReference type="ARBA" id="ARBA00022737"/>
    </source>
</evidence>
<evidence type="ECO:0000313" key="4">
    <source>
        <dbReference type="EMBL" id="EED12011.1"/>
    </source>
</evidence>
<organism evidence="4 5">
    <name type="scientific">Talaromyces stipitatus (strain ATCC 10500 / CBS 375.48 / QM 6759 / NRRL 1006)</name>
    <name type="common">Penicillium stipitatum</name>
    <dbReference type="NCBI Taxonomy" id="441959"/>
    <lineage>
        <taxon>Eukaryota</taxon>
        <taxon>Fungi</taxon>
        <taxon>Dikarya</taxon>
        <taxon>Ascomycota</taxon>
        <taxon>Pezizomycotina</taxon>
        <taxon>Eurotiomycetes</taxon>
        <taxon>Eurotiomycetidae</taxon>
        <taxon>Eurotiales</taxon>
        <taxon>Trichocomaceae</taxon>
        <taxon>Talaromyces</taxon>
        <taxon>Talaromyces sect. Talaromyces</taxon>
    </lineage>
</organism>
<keyword evidence="1" id="KW-0677">Repeat</keyword>
<dbReference type="InterPro" id="IPR035994">
    <property type="entry name" value="Nucleoside_phosphorylase_sf"/>
</dbReference>
<dbReference type="Gene3D" id="3.40.50.1580">
    <property type="entry name" value="Nucleoside phosphorylase domain"/>
    <property type="match status" value="1"/>
</dbReference>
<name>B8MSI3_TALSN</name>
<dbReference type="GO" id="GO:0009116">
    <property type="term" value="P:nucleoside metabolic process"/>
    <property type="evidence" value="ECO:0007669"/>
    <property type="project" value="InterPro"/>
</dbReference>
<feature type="domain" description="Nephrocystin 3-like N-terminal" evidence="3">
    <location>
        <begin position="360"/>
        <end position="409"/>
    </location>
</feature>
<sequence>MSNPNDYTVGWICALSTEYVAAQEFLDDEHALLDFVSPNDTNDYTLGRLGKHNVVIAVLPDGEYGTASAATVATNMLNSFLNARIGLMVGIGGGALSRKHDIRLGDIVVSAPRDGEGGVLEYNFAQHKRKGHQGEDAIGFVLEKNPRLCQEYARPQPNTDKLFHPHAIHNSRACGFCVHNPSYVVERRERAEHEDNPAIHYGLVASANQLMKDAVIRDRLAAEKGVLCFEMEAAGLMNHFLCLVIRGICDYSDSHKNKEWQGYAAMTAAAYAKDLLSRISPNRVEAEKRISDVLSLVRKDIKEVHTTAQNTKTAIEILDNDRRREKVIAKLPYAKGSTFDSFDGVLDPRCHPETRIALRRQIREWAENGQGKSIFWLKGIAGTGKSTISRTVAESLHMEGKLGASFFFK</sequence>
<dbReference type="STRING" id="441959.B8MSI3"/>
<dbReference type="HOGENOM" id="CLU_000288_34_13_1"/>
<dbReference type="InterPro" id="IPR056884">
    <property type="entry name" value="NPHP3-like_N"/>
</dbReference>
<dbReference type="EMBL" id="EQ962660">
    <property type="protein sequence ID" value="EED12011.1"/>
    <property type="molecule type" value="Genomic_DNA"/>
</dbReference>
<dbReference type="OrthoDB" id="1577640at2759"/>
<gene>
    <name evidence="4" type="ORF">TSTA_000830</name>
</gene>
<dbReference type="Pfam" id="PF24883">
    <property type="entry name" value="NPHP3_N"/>
    <property type="match status" value="1"/>
</dbReference>
<proteinExistence type="predicted"/>
<accession>B8MSI3</accession>
<dbReference type="Pfam" id="PF01048">
    <property type="entry name" value="PNP_UDP_1"/>
    <property type="match status" value="1"/>
</dbReference>
<dbReference type="AlphaFoldDB" id="B8MSI3"/>
<evidence type="ECO:0000259" key="3">
    <source>
        <dbReference type="Pfam" id="PF24883"/>
    </source>
</evidence>
<dbReference type="InterPro" id="IPR053137">
    <property type="entry name" value="NLR-like"/>
</dbReference>
<dbReference type="PANTHER" id="PTHR46082">
    <property type="entry name" value="ATP/GTP-BINDING PROTEIN-RELATED"/>
    <property type="match status" value="1"/>
</dbReference>
<dbReference type="Proteomes" id="UP000001745">
    <property type="component" value="Unassembled WGS sequence"/>
</dbReference>
<reference evidence="5" key="1">
    <citation type="journal article" date="2015" name="Genome Announc.">
        <title>Genome sequence of the AIDS-associated pathogen Penicillium marneffei (ATCC18224) and its near taxonomic relative Talaromyces stipitatus (ATCC10500).</title>
        <authorList>
            <person name="Nierman W.C."/>
            <person name="Fedorova-Abrams N.D."/>
            <person name="Andrianopoulos A."/>
        </authorList>
    </citation>
    <scope>NUCLEOTIDE SEQUENCE [LARGE SCALE GENOMIC DNA]</scope>
    <source>
        <strain evidence="5">ATCC 10500 / CBS 375.48 / QM 6759 / NRRL 1006</strain>
    </source>
</reference>
<keyword evidence="5" id="KW-1185">Reference proteome</keyword>
<protein>
    <submittedName>
        <fullName evidence="4">Uncharacterized protein</fullName>
    </submittedName>
</protein>
<dbReference type="VEuPathDB" id="FungiDB:TSTA_000830"/>
<dbReference type="PANTHER" id="PTHR46082:SF11">
    <property type="entry name" value="AAA+ ATPASE DOMAIN-CONTAINING PROTEIN-RELATED"/>
    <property type="match status" value="1"/>
</dbReference>